<dbReference type="STRING" id="28573.A0A0U1M8I3"/>
<dbReference type="PANTHER" id="PTHR43004:SF19">
    <property type="entry name" value="BINDING MONOOXYGENASE, PUTATIVE (JCVI)-RELATED"/>
    <property type="match status" value="1"/>
</dbReference>
<dbReference type="Gene3D" id="3.30.1330.40">
    <property type="entry name" value="RutC-like"/>
    <property type="match status" value="1"/>
</dbReference>
<keyword evidence="3" id="KW-0274">FAD</keyword>
<keyword evidence="4" id="KW-0560">Oxidoreductase</keyword>
<gene>
    <name evidence="6" type="ORF">PISL3812_08892</name>
</gene>
<accession>A0A0U1M8I3</accession>
<evidence type="ECO:0000256" key="3">
    <source>
        <dbReference type="ARBA" id="ARBA00022827"/>
    </source>
</evidence>
<evidence type="ECO:0000256" key="1">
    <source>
        <dbReference type="ARBA" id="ARBA00001974"/>
    </source>
</evidence>
<evidence type="ECO:0000313" key="6">
    <source>
        <dbReference type="EMBL" id="CRG91838.1"/>
    </source>
</evidence>
<reference evidence="6 7" key="1">
    <citation type="submission" date="2015-04" db="EMBL/GenBank/DDBJ databases">
        <authorList>
            <person name="Syromyatnikov M.Y."/>
            <person name="Popov V.N."/>
        </authorList>
    </citation>
    <scope>NUCLEOTIDE SEQUENCE [LARGE SCALE GENOMIC DNA]</scope>
    <source>
        <strain evidence="6">WF-38-12</strain>
    </source>
</reference>
<proteinExistence type="predicted"/>
<dbReference type="EMBL" id="CVMT01000010">
    <property type="protein sequence ID" value="CRG91838.1"/>
    <property type="molecule type" value="Genomic_DNA"/>
</dbReference>
<dbReference type="GO" id="GO:0071949">
    <property type="term" value="F:FAD binding"/>
    <property type="evidence" value="ECO:0007669"/>
    <property type="project" value="InterPro"/>
</dbReference>
<dbReference type="Pfam" id="PF01042">
    <property type="entry name" value="Ribonuc_L-PSP"/>
    <property type="match status" value="1"/>
</dbReference>
<dbReference type="Proteomes" id="UP000054383">
    <property type="component" value="Unassembled WGS sequence"/>
</dbReference>
<keyword evidence="7" id="KW-1185">Reference proteome</keyword>
<dbReference type="InterPro" id="IPR002938">
    <property type="entry name" value="FAD-bd"/>
</dbReference>
<evidence type="ECO:0000313" key="7">
    <source>
        <dbReference type="Proteomes" id="UP000054383"/>
    </source>
</evidence>
<dbReference type="AlphaFoldDB" id="A0A0U1M8I3"/>
<evidence type="ECO:0000256" key="2">
    <source>
        <dbReference type="ARBA" id="ARBA00022630"/>
    </source>
</evidence>
<dbReference type="PRINTS" id="PR00420">
    <property type="entry name" value="RNGMNOXGNASE"/>
</dbReference>
<dbReference type="InterPro" id="IPR036188">
    <property type="entry name" value="FAD/NAD-bd_sf"/>
</dbReference>
<dbReference type="Pfam" id="PF01494">
    <property type="entry name" value="FAD_binding_3"/>
    <property type="match status" value="1"/>
</dbReference>
<dbReference type="SUPFAM" id="SSF51905">
    <property type="entry name" value="FAD/NAD(P)-binding domain"/>
    <property type="match status" value="1"/>
</dbReference>
<dbReference type="OrthoDB" id="2096480at2759"/>
<dbReference type="PANTHER" id="PTHR43004">
    <property type="entry name" value="TRK SYSTEM POTASSIUM UPTAKE PROTEIN"/>
    <property type="match status" value="1"/>
</dbReference>
<dbReference type="Gene3D" id="3.50.50.60">
    <property type="entry name" value="FAD/NAD(P)-binding domain"/>
    <property type="match status" value="1"/>
</dbReference>
<protein>
    <recommendedName>
        <fullName evidence="5">FAD-binding domain-containing protein</fullName>
    </recommendedName>
</protein>
<evidence type="ECO:0000256" key="4">
    <source>
        <dbReference type="ARBA" id="ARBA00023002"/>
    </source>
</evidence>
<name>A0A0U1M8I3_TALIS</name>
<dbReference type="InterPro" id="IPR006175">
    <property type="entry name" value="YjgF/YER057c/UK114"/>
</dbReference>
<evidence type="ECO:0000259" key="5">
    <source>
        <dbReference type="Pfam" id="PF01494"/>
    </source>
</evidence>
<comment type="cofactor">
    <cofactor evidence="1">
        <name>FAD</name>
        <dbReference type="ChEBI" id="CHEBI:57692"/>
    </cofactor>
</comment>
<dbReference type="InterPro" id="IPR050641">
    <property type="entry name" value="RIFMO-like"/>
</dbReference>
<dbReference type="InterPro" id="IPR035959">
    <property type="entry name" value="RutC-like_sf"/>
</dbReference>
<dbReference type="Gene3D" id="3.30.70.2450">
    <property type="match status" value="1"/>
</dbReference>
<sequence>MTDVLIVGAGPTGLWLALELRTAGLEVVVIEKNVERDIRSRAAAMAAGSLETFATRGIAQRFIDAGVPIHSVHFGSSGTRLKMSRDSLGTKHPHSLMIPQAVTEKLLTDLCEQKGVKFFFGYLAVGLHQSTNSVTLDAETKDGVKHNFKALWLVGCDGTKSAIRELGGFGFHGSDGNISGWLADVLSTDPPSSPLSVNNESGSFLMQPLGHKDYYRVTGVNIRTMKLPPSATPTLQDVKSFAHEAVGKDFGIHSPLWFSRFSNTTRLVTNFRNGRVFVAGDAAHQFFPAGGQGITTGLQDAANLAWKLAAIVQGKFTGANAEILLNSYNVERRIALQAIIKSTLAQTALYAPEGAPQAALADTVYELIAHPDLNKLWVRRITGFGDPFPTEGEEKDPLLGARVTHLEIDGGFDALHAAMAVDTFLLVVKDREIDSLVRRYIGPWSPYIKYVGPSSSINTFGKLLQRITFPGYEVLSDHFNIAAAIVVPRDCRLLVTSGHVGLDKDGKLEEGLENQMDTAFENVEKSIRAAAPSLIEKEAWRTVYQITTYHKGGLDDSVIKAMFGIAEKRMGDHAPAWTAVGVEELAFGNFEITVCAAIP</sequence>
<keyword evidence="2" id="KW-0285">Flavoprotein</keyword>
<feature type="domain" description="FAD-binding" evidence="5">
    <location>
        <begin position="2"/>
        <end position="341"/>
    </location>
</feature>
<dbReference type="GO" id="GO:0016709">
    <property type="term" value="F:oxidoreductase activity, acting on paired donors, with incorporation or reduction of molecular oxygen, NAD(P)H as one donor, and incorporation of one atom of oxygen"/>
    <property type="evidence" value="ECO:0007669"/>
    <property type="project" value="UniProtKB-ARBA"/>
</dbReference>
<organism evidence="6 7">
    <name type="scientific">Talaromyces islandicus</name>
    <name type="common">Penicillium islandicum</name>
    <dbReference type="NCBI Taxonomy" id="28573"/>
    <lineage>
        <taxon>Eukaryota</taxon>
        <taxon>Fungi</taxon>
        <taxon>Dikarya</taxon>
        <taxon>Ascomycota</taxon>
        <taxon>Pezizomycotina</taxon>
        <taxon>Eurotiomycetes</taxon>
        <taxon>Eurotiomycetidae</taxon>
        <taxon>Eurotiales</taxon>
        <taxon>Trichocomaceae</taxon>
        <taxon>Talaromyces</taxon>
        <taxon>Talaromyces sect. Islandici</taxon>
    </lineage>
</organism>
<dbReference type="SUPFAM" id="SSF55298">
    <property type="entry name" value="YjgF-like"/>
    <property type="match status" value="1"/>
</dbReference>